<evidence type="ECO:0000313" key="2">
    <source>
        <dbReference type="EMBL" id="MBO1322908.1"/>
    </source>
</evidence>
<reference evidence="2" key="1">
    <citation type="submission" date="2021-03" db="EMBL/GenBank/DDBJ databases">
        <authorList>
            <person name="Wang G."/>
        </authorList>
    </citation>
    <scope>NUCLEOTIDE SEQUENCE</scope>
    <source>
        <strain evidence="2">KCTC 12899</strain>
    </source>
</reference>
<dbReference type="AlphaFoldDB" id="A0A8J7U5U1"/>
<comment type="caution">
    <text evidence="2">The sequence shown here is derived from an EMBL/GenBank/DDBJ whole genome shotgun (WGS) entry which is preliminary data.</text>
</comment>
<evidence type="ECO:0008006" key="4">
    <source>
        <dbReference type="Google" id="ProtNLM"/>
    </source>
</evidence>
<dbReference type="RefSeq" id="WP_207862880.1">
    <property type="nucleotide sequence ID" value="NZ_JAFREP010000045.1"/>
</dbReference>
<keyword evidence="1" id="KW-0732">Signal</keyword>
<evidence type="ECO:0000313" key="3">
    <source>
        <dbReference type="Proteomes" id="UP000664417"/>
    </source>
</evidence>
<dbReference type="Proteomes" id="UP000664417">
    <property type="component" value="Unassembled WGS sequence"/>
</dbReference>
<gene>
    <name evidence="2" type="ORF">J3U88_30870</name>
</gene>
<dbReference type="EMBL" id="JAFREP010000045">
    <property type="protein sequence ID" value="MBO1322908.1"/>
    <property type="molecule type" value="Genomic_DNA"/>
</dbReference>
<sequence length="454" mass="51962">MPSTKPVTVLCLCFLSAFCLLFANNRHREVVLQEITINTERGVNRGVVLGAARLEEGAPVTEAELAAAVARVNRLDFVLAVDYRIVPLEQDRVRLEMDVVAKRPYDLELTSNWFRSDEFSGSRQQDAINLNGRYFVAPAQMLSLSVSPQWRWGGDNVNDGSLTLAYDHFNLFQQGVRLHVALTQQESQNYGFPGVSQGERDYDPTYVLGVSVPVFGDHSIWVRGEKSSSRQSEQIRYTDYPLPGEVFERNFRGNQDSDRLEWQLAWRFNALDSDFAPRRGLFFEAAYTRADQDTDYEEEEVGAGRFFLSRNESSSNVLRIEARRHHELSRTRSWFYGGSFEKSDTDTFLRSGLLLGDPNRTSVQPFEYEQERYRVFAGHGWDLFKRGDLARFGNLRLDLLGSVVHDNFDRVVLPGGMVSDRFRDNYTVYEVEANLGYRMSWGTFGLSLSYAVDE</sequence>
<keyword evidence="3" id="KW-1185">Reference proteome</keyword>
<organism evidence="2 3">
    <name type="scientific">Acanthopleuribacter pedis</name>
    <dbReference type="NCBI Taxonomy" id="442870"/>
    <lineage>
        <taxon>Bacteria</taxon>
        <taxon>Pseudomonadati</taxon>
        <taxon>Acidobacteriota</taxon>
        <taxon>Holophagae</taxon>
        <taxon>Acanthopleuribacterales</taxon>
        <taxon>Acanthopleuribacteraceae</taxon>
        <taxon>Acanthopleuribacter</taxon>
    </lineage>
</organism>
<accession>A0A8J7U5U1</accession>
<feature type="chain" id="PRO_5035169132" description="POTRA domain-containing protein" evidence="1">
    <location>
        <begin position="24"/>
        <end position="454"/>
    </location>
</feature>
<feature type="signal peptide" evidence="1">
    <location>
        <begin position="1"/>
        <end position="23"/>
    </location>
</feature>
<proteinExistence type="predicted"/>
<protein>
    <recommendedName>
        <fullName evidence="4">POTRA domain-containing protein</fullName>
    </recommendedName>
</protein>
<name>A0A8J7U5U1_9BACT</name>
<evidence type="ECO:0000256" key="1">
    <source>
        <dbReference type="SAM" id="SignalP"/>
    </source>
</evidence>